<organism evidence="1">
    <name type="scientific">Clastoptera arizonana</name>
    <name type="common">Arizona spittle bug</name>
    <dbReference type="NCBI Taxonomy" id="38151"/>
    <lineage>
        <taxon>Eukaryota</taxon>
        <taxon>Metazoa</taxon>
        <taxon>Ecdysozoa</taxon>
        <taxon>Arthropoda</taxon>
        <taxon>Hexapoda</taxon>
        <taxon>Insecta</taxon>
        <taxon>Pterygota</taxon>
        <taxon>Neoptera</taxon>
        <taxon>Paraneoptera</taxon>
        <taxon>Hemiptera</taxon>
        <taxon>Auchenorrhyncha</taxon>
        <taxon>Cercopoidea</taxon>
        <taxon>Clastopteridae</taxon>
        <taxon>Clastoptera</taxon>
    </lineage>
</organism>
<accession>A0A1B6CZL0</accession>
<dbReference type="EMBL" id="GEDC01018418">
    <property type="protein sequence ID" value="JAS18880.1"/>
    <property type="molecule type" value="Transcribed_RNA"/>
</dbReference>
<sequence>MVDGMCENNSLKTKLKNEPIYQENGDSEVPKDPIDVMPKQVLMPGGSGEYLSQHPEKVCDLNHIHTEIEENNPPHFNMKSESVDLVNKSNPALSRSQLEYVVCEKRPQPYIPVMLNIKNNAEHYIVSEMYIDNIQTASNFLPATEYVIQKTKSDDICTPLSSSQSFYRRNVPFRYEMYDDEVPKIHCCCSSDIKKTYSDVYFPKRTVSVMFQTTEVNTHLNVIQDNSSNVDLESELFNGSFMSMKSDRVSKIPQLYQKNPGICSSLFTCCGKYGNNSTSNRDDLIYVGKKPSTNSMKEKEDEEIKH</sequence>
<reference evidence="1" key="1">
    <citation type="submission" date="2015-12" db="EMBL/GenBank/DDBJ databases">
        <title>De novo transcriptome assembly of four potential Pierce s Disease insect vectors from Arizona vineyards.</title>
        <authorList>
            <person name="Tassone E.E."/>
        </authorList>
    </citation>
    <scope>NUCLEOTIDE SEQUENCE</scope>
</reference>
<name>A0A1B6CZL0_9HEMI</name>
<protein>
    <submittedName>
        <fullName evidence="1">Uncharacterized protein</fullName>
    </submittedName>
</protein>
<evidence type="ECO:0000313" key="1">
    <source>
        <dbReference type="EMBL" id="JAS18880.1"/>
    </source>
</evidence>
<dbReference type="AlphaFoldDB" id="A0A1B6CZL0"/>
<gene>
    <name evidence="1" type="ORF">g.23313</name>
</gene>
<proteinExistence type="predicted"/>